<feature type="region of interest" description="Disordered" evidence="1">
    <location>
        <begin position="95"/>
        <end position="143"/>
    </location>
</feature>
<evidence type="ECO:0000313" key="3">
    <source>
        <dbReference type="EMBL" id="KAF8447357.1"/>
    </source>
</evidence>
<evidence type="ECO:0000313" key="4">
    <source>
        <dbReference type="Proteomes" id="UP001194468"/>
    </source>
</evidence>
<name>A0AAD4GJ14_BOLED</name>
<keyword evidence="2" id="KW-0812">Transmembrane</keyword>
<keyword evidence="2" id="KW-0472">Membrane</keyword>
<evidence type="ECO:0000256" key="1">
    <source>
        <dbReference type="SAM" id="MobiDB-lite"/>
    </source>
</evidence>
<sequence length="143" mass="16024">MSIILGCLTTIDLLLALSGMFFSSVLLASPSSAVTQTPLTTSFVVEHVDMDNFITSFTSPPWSIRVPMYLSVLTFLIAFYIDLNLIFYQAMQASTEASNERSSKEDRKPEVSDAKESRLTDWNPSPQLPNEFKLETSERVCSR</sequence>
<dbReference type="Proteomes" id="UP001194468">
    <property type="component" value="Unassembled WGS sequence"/>
</dbReference>
<accession>A0AAD4GJ14</accession>
<dbReference type="EMBL" id="WHUW01000004">
    <property type="protein sequence ID" value="KAF8447357.1"/>
    <property type="molecule type" value="Genomic_DNA"/>
</dbReference>
<keyword evidence="2" id="KW-1133">Transmembrane helix</keyword>
<feature type="compositionally biased region" description="Basic and acidic residues" evidence="1">
    <location>
        <begin position="132"/>
        <end position="143"/>
    </location>
</feature>
<protein>
    <submittedName>
        <fullName evidence="3">Uncharacterized protein</fullName>
    </submittedName>
</protein>
<keyword evidence="4" id="KW-1185">Reference proteome</keyword>
<organism evidence="3 4">
    <name type="scientific">Boletus edulis BED1</name>
    <dbReference type="NCBI Taxonomy" id="1328754"/>
    <lineage>
        <taxon>Eukaryota</taxon>
        <taxon>Fungi</taxon>
        <taxon>Dikarya</taxon>
        <taxon>Basidiomycota</taxon>
        <taxon>Agaricomycotina</taxon>
        <taxon>Agaricomycetes</taxon>
        <taxon>Agaricomycetidae</taxon>
        <taxon>Boletales</taxon>
        <taxon>Boletineae</taxon>
        <taxon>Boletaceae</taxon>
        <taxon>Boletoideae</taxon>
        <taxon>Boletus</taxon>
    </lineage>
</organism>
<reference evidence="3" key="1">
    <citation type="submission" date="2019-10" db="EMBL/GenBank/DDBJ databases">
        <authorList>
            <consortium name="DOE Joint Genome Institute"/>
            <person name="Kuo A."/>
            <person name="Miyauchi S."/>
            <person name="Kiss E."/>
            <person name="Drula E."/>
            <person name="Kohler A."/>
            <person name="Sanchez-Garcia M."/>
            <person name="Andreopoulos B."/>
            <person name="Barry K.W."/>
            <person name="Bonito G."/>
            <person name="Buee M."/>
            <person name="Carver A."/>
            <person name="Chen C."/>
            <person name="Cichocki N."/>
            <person name="Clum A."/>
            <person name="Culley D."/>
            <person name="Crous P.W."/>
            <person name="Fauchery L."/>
            <person name="Girlanda M."/>
            <person name="Hayes R."/>
            <person name="Keri Z."/>
            <person name="LaButti K."/>
            <person name="Lipzen A."/>
            <person name="Lombard V."/>
            <person name="Magnuson J."/>
            <person name="Maillard F."/>
            <person name="Morin E."/>
            <person name="Murat C."/>
            <person name="Nolan M."/>
            <person name="Ohm R."/>
            <person name="Pangilinan J."/>
            <person name="Pereira M."/>
            <person name="Perotto S."/>
            <person name="Peter M."/>
            <person name="Riley R."/>
            <person name="Sitrit Y."/>
            <person name="Stielow B."/>
            <person name="Szollosi G."/>
            <person name="Zifcakova L."/>
            <person name="Stursova M."/>
            <person name="Spatafora J.W."/>
            <person name="Tedersoo L."/>
            <person name="Vaario L.-M."/>
            <person name="Yamada A."/>
            <person name="Yan M."/>
            <person name="Wang P."/>
            <person name="Xu J."/>
            <person name="Bruns T."/>
            <person name="Baldrian P."/>
            <person name="Vilgalys R."/>
            <person name="Henrissat B."/>
            <person name="Grigoriev I.V."/>
            <person name="Hibbett D."/>
            <person name="Nagy L.G."/>
            <person name="Martin F.M."/>
        </authorList>
    </citation>
    <scope>NUCLEOTIDE SEQUENCE</scope>
    <source>
        <strain evidence="3">BED1</strain>
    </source>
</reference>
<proteinExistence type="predicted"/>
<evidence type="ECO:0000256" key="2">
    <source>
        <dbReference type="SAM" id="Phobius"/>
    </source>
</evidence>
<reference evidence="3" key="2">
    <citation type="journal article" date="2020" name="Nat. Commun.">
        <title>Large-scale genome sequencing of mycorrhizal fungi provides insights into the early evolution of symbiotic traits.</title>
        <authorList>
            <person name="Miyauchi S."/>
            <person name="Kiss E."/>
            <person name="Kuo A."/>
            <person name="Drula E."/>
            <person name="Kohler A."/>
            <person name="Sanchez-Garcia M."/>
            <person name="Morin E."/>
            <person name="Andreopoulos B."/>
            <person name="Barry K.W."/>
            <person name="Bonito G."/>
            <person name="Buee M."/>
            <person name="Carver A."/>
            <person name="Chen C."/>
            <person name="Cichocki N."/>
            <person name="Clum A."/>
            <person name="Culley D."/>
            <person name="Crous P.W."/>
            <person name="Fauchery L."/>
            <person name="Girlanda M."/>
            <person name="Hayes R.D."/>
            <person name="Keri Z."/>
            <person name="LaButti K."/>
            <person name="Lipzen A."/>
            <person name="Lombard V."/>
            <person name="Magnuson J."/>
            <person name="Maillard F."/>
            <person name="Murat C."/>
            <person name="Nolan M."/>
            <person name="Ohm R.A."/>
            <person name="Pangilinan J."/>
            <person name="Pereira M.F."/>
            <person name="Perotto S."/>
            <person name="Peter M."/>
            <person name="Pfister S."/>
            <person name="Riley R."/>
            <person name="Sitrit Y."/>
            <person name="Stielow J.B."/>
            <person name="Szollosi G."/>
            <person name="Zifcakova L."/>
            <person name="Stursova M."/>
            <person name="Spatafora J.W."/>
            <person name="Tedersoo L."/>
            <person name="Vaario L.M."/>
            <person name="Yamada A."/>
            <person name="Yan M."/>
            <person name="Wang P."/>
            <person name="Xu J."/>
            <person name="Bruns T."/>
            <person name="Baldrian P."/>
            <person name="Vilgalys R."/>
            <person name="Dunand C."/>
            <person name="Henrissat B."/>
            <person name="Grigoriev I.V."/>
            <person name="Hibbett D."/>
            <person name="Nagy L.G."/>
            <person name="Martin F.M."/>
        </authorList>
    </citation>
    <scope>NUCLEOTIDE SEQUENCE</scope>
    <source>
        <strain evidence="3">BED1</strain>
    </source>
</reference>
<dbReference type="AlphaFoldDB" id="A0AAD4GJ14"/>
<feature type="compositionally biased region" description="Basic and acidic residues" evidence="1">
    <location>
        <begin position="98"/>
        <end position="119"/>
    </location>
</feature>
<comment type="caution">
    <text evidence="3">The sequence shown here is derived from an EMBL/GenBank/DDBJ whole genome shotgun (WGS) entry which is preliminary data.</text>
</comment>
<feature type="transmembrane region" description="Helical" evidence="2">
    <location>
        <begin position="68"/>
        <end position="88"/>
    </location>
</feature>
<gene>
    <name evidence="3" type="ORF">L210DRAFT_3641312</name>
</gene>